<dbReference type="InterPro" id="IPR003959">
    <property type="entry name" value="ATPase_AAA_core"/>
</dbReference>
<evidence type="ECO:0000256" key="2">
    <source>
        <dbReference type="ARBA" id="ARBA00022741"/>
    </source>
</evidence>
<evidence type="ECO:0000313" key="5">
    <source>
        <dbReference type="EMBL" id="QHU00112.1"/>
    </source>
</evidence>
<dbReference type="PANTHER" id="PTHR11669:SF20">
    <property type="entry name" value="REPLICATION FACTOR C SUBUNIT 4"/>
    <property type="match status" value="1"/>
</dbReference>
<dbReference type="CDD" id="cd18140">
    <property type="entry name" value="HLD_clamp_RFC"/>
    <property type="match status" value="1"/>
</dbReference>
<dbReference type="CDD" id="cd00009">
    <property type="entry name" value="AAA"/>
    <property type="match status" value="1"/>
</dbReference>
<dbReference type="GO" id="GO:0003689">
    <property type="term" value="F:DNA clamp loader activity"/>
    <property type="evidence" value="ECO:0007669"/>
    <property type="project" value="TreeGrafter"/>
</dbReference>
<dbReference type="Gene3D" id="1.10.8.60">
    <property type="match status" value="1"/>
</dbReference>
<dbReference type="PANTHER" id="PTHR11669">
    <property type="entry name" value="REPLICATION FACTOR C / DNA POLYMERASE III GAMMA-TAU SUBUNIT"/>
    <property type="match status" value="1"/>
</dbReference>
<proteinExistence type="predicted"/>
<dbReference type="SUPFAM" id="SSF52540">
    <property type="entry name" value="P-loop containing nucleoside triphosphate hydrolases"/>
    <property type="match status" value="1"/>
</dbReference>
<evidence type="ECO:0000259" key="4">
    <source>
        <dbReference type="SMART" id="SM00382"/>
    </source>
</evidence>
<dbReference type="InterPro" id="IPR047854">
    <property type="entry name" value="RFC_lid"/>
</dbReference>
<dbReference type="GO" id="GO:0016887">
    <property type="term" value="F:ATP hydrolysis activity"/>
    <property type="evidence" value="ECO:0007669"/>
    <property type="project" value="InterPro"/>
</dbReference>
<dbReference type="InterPro" id="IPR027417">
    <property type="entry name" value="P-loop_NTPase"/>
</dbReference>
<reference evidence="5" key="1">
    <citation type="journal article" date="2020" name="Nature">
        <title>Giant virus diversity and host interactions through global metagenomics.</title>
        <authorList>
            <person name="Schulz F."/>
            <person name="Roux S."/>
            <person name="Paez-Espino D."/>
            <person name="Jungbluth S."/>
            <person name="Walsh D.A."/>
            <person name="Denef V.J."/>
            <person name="McMahon K.D."/>
            <person name="Konstantinidis K.T."/>
            <person name="Eloe-Fadrosh E.A."/>
            <person name="Kyrpides N.C."/>
            <person name="Woyke T."/>
        </authorList>
    </citation>
    <scope>NUCLEOTIDE SEQUENCE</scope>
    <source>
        <strain evidence="5">GVMAG-M-3300025860-12</strain>
    </source>
</reference>
<keyword evidence="2" id="KW-0547">Nucleotide-binding</keyword>
<dbReference type="GO" id="GO:0005524">
    <property type="term" value="F:ATP binding"/>
    <property type="evidence" value="ECO:0007669"/>
    <property type="project" value="UniProtKB-KW"/>
</dbReference>
<dbReference type="EMBL" id="MN740323">
    <property type="protein sequence ID" value="QHU00112.1"/>
    <property type="molecule type" value="Genomic_DNA"/>
</dbReference>
<dbReference type="AlphaFoldDB" id="A0A6C0J397"/>
<evidence type="ECO:0000256" key="1">
    <source>
        <dbReference type="ARBA" id="ARBA00022705"/>
    </source>
</evidence>
<dbReference type="GO" id="GO:0005663">
    <property type="term" value="C:DNA replication factor C complex"/>
    <property type="evidence" value="ECO:0007669"/>
    <property type="project" value="TreeGrafter"/>
</dbReference>
<dbReference type="FunFam" id="3.40.50.300:FF:000952">
    <property type="entry name" value="Replication factor C subunit 2"/>
    <property type="match status" value="1"/>
</dbReference>
<feature type="domain" description="AAA+ ATPase" evidence="4">
    <location>
        <begin position="36"/>
        <end position="170"/>
    </location>
</feature>
<evidence type="ECO:0000256" key="3">
    <source>
        <dbReference type="ARBA" id="ARBA00022840"/>
    </source>
</evidence>
<keyword evidence="1" id="KW-0235">DNA replication</keyword>
<dbReference type="GO" id="GO:0006261">
    <property type="term" value="P:DNA-templated DNA replication"/>
    <property type="evidence" value="ECO:0007669"/>
    <property type="project" value="TreeGrafter"/>
</dbReference>
<protein>
    <recommendedName>
        <fullName evidence="4">AAA+ ATPase domain-containing protein</fullName>
    </recommendedName>
</protein>
<dbReference type="SMART" id="SM00382">
    <property type="entry name" value="AAA"/>
    <property type="match status" value="1"/>
</dbReference>
<sequence length="317" mass="36327">MENLLWIEKYRPLKFDNILGQDKIIKILEKMIENGSFPHLIFSGGSGTGKTSTVMAIVEKLYGKSKTFMVMKLDASDDRGINSVREEIKGFAEKITLFNKGIKLIILDEADAMTFDAQFALRRIVEKYSDTTRFCFICNYENKIIPPIKSRCLNFTFFPVDKKNIIKKLSNICKEENIKYEKDALNVIAELSNGDFRKSINLLQSISMRVDIIKKKYCYETVGLLNNKKLKQVLKMLLNKEASLEYKYSFIKKELIDTGISLSLFLGQLSSIILENTKDIPVDELTGYLIKLSKLEYNVSSSTFGNLYIKSLISIFI</sequence>
<dbReference type="Gene3D" id="3.40.50.300">
    <property type="entry name" value="P-loop containing nucleotide triphosphate hydrolases"/>
    <property type="match status" value="1"/>
</dbReference>
<keyword evidence="3" id="KW-0067">ATP-binding</keyword>
<dbReference type="GO" id="GO:0005634">
    <property type="term" value="C:nucleus"/>
    <property type="evidence" value="ECO:0007669"/>
    <property type="project" value="TreeGrafter"/>
</dbReference>
<accession>A0A6C0J397</accession>
<dbReference type="InterPro" id="IPR003593">
    <property type="entry name" value="AAA+_ATPase"/>
</dbReference>
<dbReference type="InterPro" id="IPR050238">
    <property type="entry name" value="DNA_Rep/Repair_Clamp_Loader"/>
</dbReference>
<dbReference type="Pfam" id="PF00004">
    <property type="entry name" value="AAA"/>
    <property type="match status" value="1"/>
</dbReference>
<organism evidence="5">
    <name type="scientific">viral metagenome</name>
    <dbReference type="NCBI Taxonomy" id="1070528"/>
    <lineage>
        <taxon>unclassified sequences</taxon>
        <taxon>metagenomes</taxon>
        <taxon>organismal metagenomes</taxon>
    </lineage>
</organism>
<name>A0A6C0J397_9ZZZZ</name>
<dbReference type="Pfam" id="PF21960">
    <property type="entry name" value="RCF1-5-like_lid"/>
    <property type="match status" value="1"/>
</dbReference>
<dbReference type="GO" id="GO:0006281">
    <property type="term" value="P:DNA repair"/>
    <property type="evidence" value="ECO:0007669"/>
    <property type="project" value="TreeGrafter"/>
</dbReference>